<sequence>MDEKYWCNEWGSNILFAHGSNDSRGVCILFNPKLHFTVLKHTSHVDGRFILVDIQFHDHIITIVGVYGPNIDSPSFFVNLSRELSSFQGDTIIMAGDFNFVFNLKLDKVGGQFKTNFKARDECLSLMTVHNLIDIWREKNPFSKHFTWSSNITPGIHCRLDFFLVSRSVEHSTTDISFSPGIQSDHFFLFR</sequence>
<dbReference type="Gene3D" id="3.60.10.10">
    <property type="entry name" value="Endonuclease/exonuclease/phosphatase"/>
    <property type="match status" value="1"/>
</dbReference>
<accession>A0A9Q1CD94</accession>
<comment type="caution">
    <text evidence="1">The sequence shown here is derived from an EMBL/GenBank/DDBJ whole genome shotgun (WGS) entry which is preliminary data.</text>
</comment>
<reference evidence="1" key="1">
    <citation type="submission" date="2021-10" db="EMBL/GenBank/DDBJ databases">
        <title>Tropical sea cucumber genome reveals ecological adaptation and Cuvierian tubules defense mechanism.</title>
        <authorList>
            <person name="Chen T."/>
        </authorList>
    </citation>
    <scope>NUCLEOTIDE SEQUENCE</scope>
    <source>
        <strain evidence="1">Nanhai2018</strain>
        <tissue evidence="1">Muscle</tissue>
    </source>
</reference>
<evidence type="ECO:0000313" key="2">
    <source>
        <dbReference type="Proteomes" id="UP001152320"/>
    </source>
</evidence>
<proteinExistence type="predicted"/>
<dbReference type="EMBL" id="JAIZAY010000005">
    <property type="protein sequence ID" value="KAJ8042534.1"/>
    <property type="molecule type" value="Genomic_DNA"/>
</dbReference>
<evidence type="ECO:0000313" key="1">
    <source>
        <dbReference type="EMBL" id="KAJ8042534.1"/>
    </source>
</evidence>
<dbReference type="CDD" id="cd09076">
    <property type="entry name" value="L1-EN"/>
    <property type="match status" value="1"/>
</dbReference>
<dbReference type="OrthoDB" id="498125at2759"/>
<organism evidence="1 2">
    <name type="scientific">Holothuria leucospilota</name>
    <name type="common">Black long sea cucumber</name>
    <name type="synonym">Mertensiothuria leucospilota</name>
    <dbReference type="NCBI Taxonomy" id="206669"/>
    <lineage>
        <taxon>Eukaryota</taxon>
        <taxon>Metazoa</taxon>
        <taxon>Echinodermata</taxon>
        <taxon>Eleutherozoa</taxon>
        <taxon>Echinozoa</taxon>
        <taxon>Holothuroidea</taxon>
        <taxon>Aspidochirotacea</taxon>
        <taxon>Aspidochirotida</taxon>
        <taxon>Holothuriidae</taxon>
        <taxon>Holothuria</taxon>
    </lineage>
</organism>
<protein>
    <recommendedName>
        <fullName evidence="3">Endonuclease/exonuclease/phosphatase domain-containing protein</fullName>
    </recommendedName>
</protein>
<gene>
    <name evidence="1" type="ORF">HOLleu_13609</name>
</gene>
<dbReference type="InterPro" id="IPR036691">
    <property type="entry name" value="Endo/exonu/phosph_ase_sf"/>
</dbReference>
<dbReference type="Proteomes" id="UP001152320">
    <property type="component" value="Chromosome 5"/>
</dbReference>
<dbReference type="AlphaFoldDB" id="A0A9Q1CD94"/>
<evidence type="ECO:0008006" key="3">
    <source>
        <dbReference type="Google" id="ProtNLM"/>
    </source>
</evidence>
<name>A0A9Q1CD94_HOLLE</name>
<keyword evidence="2" id="KW-1185">Reference proteome</keyword>
<dbReference type="SUPFAM" id="SSF56219">
    <property type="entry name" value="DNase I-like"/>
    <property type="match status" value="1"/>
</dbReference>